<proteinExistence type="predicted"/>
<dbReference type="EMBL" id="JARJLM010000570">
    <property type="protein sequence ID" value="MDF3838200.1"/>
    <property type="molecule type" value="Genomic_DNA"/>
</dbReference>
<dbReference type="Proteomes" id="UP001216674">
    <property type="component" value="Unassembled WGS sequence"/>
</dbReference>
<evidence type="ECO:0000313" key="2">
    <source>
        <dbReference type="Proteomes" id="UP001216674"/>
    </source>
</evidence>
<accession>A0ABT6AZY7</accession>
<evidence type="ECO:0000313" key="1">
    <source>
        <dbReference type="EMBL" id="MDF3838200.1"/>
    </source>
</evidence>
<dbReference type="RefSeq" id="WP_276268196.1">
    <property type="nucleotide sequence ID" value="NZ_JARJLM010000570.1"/>
</dbReference>
<keyword evidence="2" id="KW-1185">Reference proteome</keyword>
<sequence>MTAHASIAHLLSHLHQDESSAYLRTADEHEAVALEANRAVMRLAEGLQAVGQMARIYTDGGSPDQNVVAAAFVLMEETASVISGLACVAEGAWARTAGLRDAAP</sequence>
<organism evidence="1 2">
    <name type="scientific">Cupriavidus basilensis</name>
    <dbReference type="NCBI Taxonomy" id="68895"/>
    <lineage>
        <taxon>Bacteria</taxon>
        <taxon>Pseudomonadati</taxon>
        <taxon>Pseudomonadota</taxon>
        <taxon>Betaproteobacteria</taxon>
        <taxon>Burkholderiales</taxon>
        <taxon>Burkholderiaceae</taxon>
        <taxon>Cupriavidus</taxon>
    </lineage>
</organism>
<protein>
    <recommendedName>
        <fullName evidence="3">DUF3077 domain-containing protein</fullName>
    </recommendedName>
</protein>
<evidence type="ECO:0008006" key="3">
    <source>
        <dbReference type="Google" id="ProtNLM"/>
    </source>
</evidence>
<reference evidence="1 2" key="1">
    <citation type="submission" date="2023-03" db="EMBL/GenBank/DDBJ databases">
        <title>Draft assemblies of triclosan tolerant bacteria isolated from returned activated sludge.</title>
        <authorList>
            <person name="Van Hamelsveld S."/>
        </authorList>
    </citation>
    <scope>NUCLEOTIDE SEQUENCE [LARGE SCALE GENOMIC DNA]</scope>
    <source>
        <strain evidence="1 2">GW210010_S58</strain>
    </source>
</reference>
<gene>
    <name evidence="1" type="ORF">P3W85_35480</name>
</gene>
<comment type="caution">
    <text evidence="1">The sequence shown here is derived from an EMBL/GenBank/DDBJ whole genome shotgun (WGS) entry which is preliminary data.</text>
</comment>
<name>A0ABT6AZY7_9BURK</name>